<sequence>MGAFGQLRLLLWKNLLQQWRSPWFTLFEFFVPLILIGASFGAMIGLRGDFEKSHDVRTYDAWPVTGSFIDLFTPPHLDNPFSAIIDPEDVLANVSGSCTFLKITPGKNEYMIDIELAYAPNTSTTNDIMKIIQDRYRMNNVFGLLNETIQFFNNTLNMSINSPILDEIAKQNVSTNLKASGFANEDLMVDYIKTRFAASQCNNSLLAGIVFDDSIANNINATTNFTYTIRLSNSPRRQKDVAPWNTKMTFAIQFVSGPINPDATDGGYPGYWREGFITIQKAIDVAIEKIVRHTTQNDAIGNLDGKLDDTIGNLTELLAYTFLISRFPFPAYKNQIIEVGAFFLPVIVIFSFMTSVIYIVRSITSEKEDKIKEYMRVMGLSQWIHWVGHAIVNYAKLAFAVIVLSGLMIVITPKSDWSCMFVFYMIFAFDTMYVGFFISTFLQSATAGTLCAVMGWMVLYVWLAIYSSFELNAPFPLPTKIANCLNPHIALYYGVQLIGQYETQANGLHWDMFFTAPTPDDKLTFGHAFVMLIVDGLILMLFTWYIEAVYPGGEGVAQPPYFMFLPSYWFPGTRSKKVDLNSQRATQRMVSWSGAGPKCEDEPTGIIPPTQGTAYIDEYDIRNSLPNIRKQMGLCPQYNTLFNKLTVMEHLEFFCKLKNRVWDKCEALDLLNRLKIEFKANAYAGTLSGGQKRKLSLAIALIGGSEIVMLDEPTSGMDPGARHETWTLLQTEKVKRTMLLTTHFMEEADLLGDRIAIMAHGKLEACGSPMYLKSQYGDGYHLTVVYGNNGNHADTQGTLNLLQKHVQSAKMHSFVGQEGTFLLSALERDKFPTLFYDLEQNQHRFGIRSFGVSITTMEEVFLRVSDIAEERYLEDHLGETSPQMHELKADDPILQKLKAHRKLTGFPYYMQHVHAMFAKRVIYFYRKWTIFITQMLFPIGYFALMIWTSTTMPLAKEQPPVTIDFWPFTNVKKNDPGYLISSKIPINNVPLDRIVQNTLDNYNHPSNFYVKDVDNVTKSILEMTNTLGSRTLGIHYPLAFDNIVNPENNSTDLTVPFGEQNYTINLPLRVYFNNFAFYSPALGTTFIDSLRLSKHTGRNYSINTINHPLPPTPEDTLKNQGISTGTAFLVAYAVIVGMSIMIAGYCQFIIRERKKKSKHMQMLSGLRPWMYWLCAFLWDYAFFVIRCIIFIAFYYIFSLTQYTNQFSTVATLFLGMLLYGWTAIPFTYWFSFLFTSAPKGFSLIVLFHIISGMIGSIAVPIIQQTSGDNPAYITSIVLSFFFPTYSIADLHTQVFMNELARQSCKNLIQFCSVQELESVSSVCCGDTKQYTDHILTDPGKRGILLNIIFFIVQGFVYWGLTFAVENSLFFKLRQKWKKNDKVVAKEKTLITPSWEANGSMKRRQTNVEDSDVIAEKEHVRSQSPSDTAVVAQDLVKWYGDFNAVKGVSFHVKSGECFGLLGVNGAGKTSCFQMLTGENPITSGNAYIKGWSVKTNWRQAGDNVGYCPQFDAIIREMSGEETLYMFARIRGIPPSEIPEKVDAVIKAIGIGMYAKRQIKTYSGGNKRRLSLGISLVGLPDVLLLDEPTTGVDPKARRIIWNILSRVRELGSALVLTSHSMDECEALCTELAIMVYGKFRCYGSIQHIKSRYGSGYTLIIRLRDKNFAMSTKDEIMKSFPGAMLKEEHVLQLNFELPKRQGSSWSSLFETLEKISKNLQFADYSLSQTTLEQVWGLFIFAKI</sequence>
<dbReference type="SUPFAM" id="SSF52540">
    <property type="entry name" value="P-loop containing nucleoside triphosphate hydrolases"/>
    <property type="match status" value="2"/>
</dbReference>
<dbReference type="GO" id="GO:0005524">
    <property type="term" value="F:ATP binding"/>
    <property type="evidence" value="ECO:0007669"/>
    <property type="project" value="InterPro"/>
</dbReference>
<feature type="transmembrane region" description="Helical" evidence="5">
    <location>
        <begin position="1243"/>
        <end position="1263"/>
    </location>
</feature>
<dbReference type="PROSITE" id="PS00211">
    <property type="entry name" value="ABC_TRANSPORTER_1"/>
    <property type="match status" value="2"/>
</dbReference>
<dbReference type="STRING" id="2018661.A0A2A2JUP4"/>
<protein>
    <recommendedName>
        <fullName evidence="6">ABC transporter domain-containing protein</fullName>
    </recommendedName>
</protein>
<dbReference type="GO" id="GO:0140359">
    <property type="term" value="F:ABC-type transporter activity"/>
    <property type="evidence" value="ECO:0007669"/>
    <property type="project" value="InterPro"/>
</dbReference>
<dbReference type="GO" id="GO:0005319">
    <property type="term" value="F:lipid transporter activity"/>
    <property type="evidence" value="ECO:0007669"/>
    <property type="project" value="TreeGrafter"/>
</dbReference>
<keyword evidence="2 5" id="KW-0812">Transmembrane</keyword>
<feature type="transmembrane region" description="Helical" evidence="5">
    <location>
        <begin position="1171"/>
        <end position="1197"/>
    </location>
</feature>
<name>A0A2A2JUP4_9BILA</name>
<dbReference type="PANTHER" id="PTHR19229:SF250">
    <property type="entry name" value="ABC TRANSPORTER DOMAIN-CONTAINING PROTEIN-RELATED"/>
    <property type="match status" value="1"/>
</dbReference>
<feature type="transmembrane region" description="Helical" evidence="5">
    <location>
        <begin position="1127"/>
        <end position="1150"/>
    </location>
</feature>
<dbReference type="InterPro" id="IPR056264">
    <property type="entry name" value="R2_ABCA1-4-like"/>
</dbReference>
<evidence type="ECO:0000256" key="1">
    <source>
        <dbReference type="ARBA" id="ARBA00004141"/>
    </source>
</evidence>
<feature type="domain" description="ABC transporter" evidence="6">
    <location>
        <begin position="557"/>
        <end position="785"/>
    </location>
</feature>
<proteinExistence type="predicted"/>
<organism evidence="7 8">
    <name type="scientific">Diploscapter pachys</name>
    <dbReference type="NCBI Taxonomy" id="2018661"/>
    <lineage>
        <taxon>Eukaryota</taxon>
        <taxon>Metazoa</taxon>
        <taxon>Ecdysozoa</taxon>
        <taxon>Nematoda</taxon>
        <taxon>Chromadorea</taxon>
        <taxon>Rhabditida</taxon>
        <taxon>Rhabditina</taxon>
        <taxon>Rhabditomorpha</taxon>
        <taxon>Rhabditoidea</taxon>
        <taxon>Rhabditidae</taxon>
        <taxon>Diploscapter</taxon>
    </lineage>
</organism>
<feature type="transmembrane region" description="Helical" evidence="5">
    <location>
        <begin position="928"/>
        <end position="947"/>
    </location>
</feature>
<dbReference type="InterPro" id="IPR017871">
    <property type="entry name" value="ABC_transporter-like_CS"/>
</dbReference>
<dbReference type="InterPro" id="IPR013525">
    <property type="entry name" value="ABC2_TM"/>
</dbReference>
<dbReference type="Pfam" id="PF12698">
    <property type="entry name" value="ABC2_membrane_3"/>
    <property type="match status" value="2"/>
</dbReference>
<dbReference type="PROSITE" id="PS50893">
    <property type="entry name" value="ABC_TRANSPORTER_2"/>
    <property type="match status" value="2"/>
</dbReference>
<feature type="transmembrane region" description="Helical" evidence="5">
    <location>
        <begin position="342"/>
        <end position="363"/>
    </location>
</feature>
<feature type="domain" description="ABC transporter" evidence="6">
    <location>
        <begin position="1429"/>
        <end position="1659"/>
    </location>
</feature>
<evidence type="ECO:0000256" key="5">
    <source>
        <dbReference type="SAM" id="Phobius"/>
    </source>
</evidence>
<feature type="transmembrane region" description="Helical" evidence="5">
    <location>
        <begin position="449"/>
        <end position="469"/>
    </location>
</feature>
<feature type="transmembrane region" description="Helical" evidence="5">
    <location>
        <begin position="421"/>
        <end position="442"/>
    </location>
</feature>
<dbReference type="InterPro" id="IPR026082">
    <property type="entry name" value="ABCA"/>
</dbReference>
<accession>A0A2A2JUP4</accession>
<evidence type="ECO:0000256" key="2">
    <source>
        <dbReference type="ARBA" id="ARBA00022692"/>
    </source>
</evidence>
<dbReference type="FunFam" id="3.40.50.300:FF:000327">
    <property type="entry name" value="ATP-binding cassette sub-family A member 3"/>
    <property type="match status" value="1"/>
</dbReference>
<dbReference type="CDD" id="cd03263">
    <property type="entry name" value="ABC_subfamily_A"/>
    <property type="match status" value="2"/>
</dbReference>
<dbReference type="Proteomes" id="UP000218231">
    <property type="component" value="Unassembled WGS sequence"/>
</dbReference>
<feature type="transmembrane region" description="Helical" evidence="5">
    <location>
        <begin position="1209"/>
        <end position="1231"/>
    </location>
</feature>
<feature type="transmembrane region" description="Helical" evidence="5">
    <location>
        <begin position="525"/>
        <end position="546"/>
    </location>
</feature>
<dbReference type="EMBL" id="LIAE01010209">
    <property type="protein sequence ID" value="PAV65393.1"/>
    <property type="molecule type" value="Genomic_DNA"/>
</dbReference>
<feature type="transmembrane region" description="Helical" evidence="5">
    <location>
        <begin position="383"/>
        <end position="409"/>
    </location>
</feature>
<comment type="caution">
    <text evidence="7">The sequence shown here is derived from an EMBL/GenBank/DDBJ whole genome shotgun (WGS) entry which is preliminary data.</text>
</comment>
<feature type="transmembrane region" description="Helical" evidence="5">
    <location>
        <begin position="1269"/>
        <end position="1288"/>
    </location>
</feature>
<evidence type="ECO:0000256" key="4">
    <source>
        <dbReference type="ARBA" id="ARBA00023136"/>
    </source>
</evidence>
<keyword evidence="3 5" id="KW-1133">Transmembrane helix</keyword>
<dbReference type="PANTHER" id="PTHR19229">
    <property type="entry name" value="ATP-BINDING CASSETTE TRANSPORTER SUBFAMILY A ABCA"/>
    <property type="match status" value="1"/>
</dbReference>
<comment type="subcellular location">
    <subcellularLocation>
        <location evidence="1">Membrane</location>
        <topology evidence="1">Multi-pass membrane protein</topology>
    </subcellularLocation>
</comment>
<dbReference type="Pfam" id="PF23321">
    <property type="entry name" value="R1_ABCA1"/>
    <property type="match status" value="1"/>
</dbReference>
<evidence type="ECO:0000259" key="6">
    <source>
        <dbReference type="PROSITE" id="PS50893"/>
    </source>
</evidence>
<keyword evidence="4 5" id="KW-0472">Membrane</keyword>
<dbReference type="GO" id="GO:0016887">
    <property type="term" value="F:ATP hydrolysis activity"/>
    <property type="evidence" value="ECO:0007669"/>
    <property type="project" value="InterPro"/>
</dbReference>
<dbReference type="Pfam" id="PF00005">
    <property type="entry name" value="ABC_tran"/>
    <property type="match status" value="2"/>
</dbReference>
<dbReference type="InterPro" id="IPR003439">
    <property type="entry name" value="ABC_transporter-like_ATP-bd"/>
</dbReference>
<reference evidence="7 8" key="1">
    <citation type="journal article" date="2017" name="Curr. Biol.">
        <title>Genome architecture and evolution of a unichromosomal asexual nematode.</title>
        <authorList>
            <person name="Fradin H."/>
            <person name="Zegar C."/>
            <person name="Gutwein M."/>
            <person name="Lucas J."/>
            <person name="Kovtun M."/>
            <person name="Corcoran D."/>
            <person name="Baugh L.R."/>
            <person name="Kiontke K."/>
            <person name="Gunsalus K."/>
            <person name="Fitch D.H."/>
            <person name="Piano F."/>
        </authorList>
    </citation>
    <scope>NUCLEOTIDE SEQUENCE [LARGE SCALE GENOMIC DNA]</scope>
    <source>
        <strain evidence="7">PF1309</strain>
    </source>
</reference>
<evidence type="ECO:0000313" key="7">
    <source>
        <dbReference type="EMBL" id="PAV65393.1"/>
    </source>
</evidence>
<dbReference type="InterPro" id="IPR027417">
    <property type="entry name" value="P-loop_NTPase"/>
</dbReference>
<feature type="transmembrane region" description="Helical" evidence="5">
    <location>
        <begin position="21"/>
        <end position="46"/>
    </location>
</feature>
<dbReference type="OrthoDB" id="10255969at2759"/>
<evidence type="ECO:0000313" key="8">
    <source>
        <dbReference type="Proteomes" id="UP000218231"/>
    </source>
</evidence>
<evidence type="ECO:0000256" key="3">
    <source>
        <dbReference type="ARBA" id="ARBA00022989"/>
    </source>
</evidence>
<dbReference type="Gene3D" id="3.40.50.300">
    <property type="entry name" value="P-loop containing nucleotide triphosphate hydrolases"/>
    <property type="match status" value="2"/>
</dbReference>
<gene>
    <name evidence="7" type="ORF">WR25_19314</name>
</gene>
<dbReference type="GO" id="GO:0016020">
    <property type="term" value="C:membrane"/>
    <property type="evidence" value="ECO:0007669"/>
    <property type="project" value="UniProtKB-SubCell"/>
</dbReference>
<keyword evidence="8" id="KW-1185">Reference proteome</keyword>
<feature type="transmembrane region" description="Helical" evidence="5">
    <location>
        <begin position="1343"/>
        <end position="1364"/>
    </location>
</feature>